<keyword evidence="10" id="KW-1185">Reference proteome</keyword>
<dbReference type="HOGENOM" id="CLU_027965_1_1_1"/>
<dbReference type="PANTHER" id="PTHR11937">
    <property type="entry name" value="ACTIN"/>
    <property type="match status" value="1"/>
</dbReference>
<dbReference type="GeneID" id="8234706"/>
<sequence length="393" mass="45170">MNLSTVVLDNGACYAKIGLSTQNEPKVIPNCIMKAKSERRRPFVGDQIEDCRDASGLFYILPFQKGYLVNWDVQKNVWDYMFSKECCDYNLSEMNVIVTEPFFNFPSIQEAMTEIFFEEFACAGLLRINSASLSNFHYSINNPESLCCLVVDSGYSFTHIAPYIKNKKLTSAIRRIDVGGKLLTNHLKDIISYRQLHVMDETYVINQVKEDSCFVSQSFMKDMELARKKGQENKIMREYVLPDYTTIRRGYLCQPGEKGEDHQCLRLNNERFSVPETLFHPSDIGINQMGIPEAILNSILSCPEETWPHLFSNIILTGGSTLFPGFKERVENEIRCLTPDHFDVKVTLPENPIQYCWRGGAMLANSENFNDMLVSRKEYEEKGYVIVDEKFDV</sequence>
<keyword evidence="5" id="KW-0206">Cytoskeleton</keyword>
<keyword evidence="4" id="KW-0963">Cytoplasm</keyword>
<reference evidence="8" key="1">
    <citation type="submission" date="2007-04" db="EMBL/GenBank/DDBJ databases">
        <title>Annotation of Pediculus humanus corporis strain USDA.</title>
        <authorList>
            <person name="Kirkness E."/>
            <person name="Hannick L."/>
            <person name="Hass B."/>
            <person name="Bruggner R."/>
            <person name="Lawson D."/>
            <person name="Bidwell S."/>
            <person name="Joardar V."/>
            <person name="Caler E."/>
            <person name="Walenz B."/>
            <person name="Inman J."/>
            <person name="Schobel S."/>
            <person name="Galinsky K."/>
            <person name="Amedeo P."/>
            <person name="Strausberg R."/>
        </authorList>
    </citation>
    <scope>NUCLEOTIDE SEQUENCE</scope>
    <source>
        <strain evidence="8">USDA</strain>
    </source>
</reference>
<evidence type="ECO:0000256" key="7">
    <source>
        <dbReference type="ARBA" id="ARBA00074635"/>
    </source>
</evidence>
<dbReference type="STRING" id="121224.E0W0N1"/>
<dbReference type="EMBL" id="DS235862">
    <property type="protein sequence ID" value="EEB19187.1"/>
    <property type="molecule type" value="Genomic_DNA"/>
</dbReference>
<organism>
    <name type="scientific">Pediculus humanus subsp. corporis</name>
    <name type="common">Body louse</name>
    <dbReference type="NCBI Taxonomy" id="121224"/>
    <lineage>
        <taxon>Eukaryota</taxon>
        <taxon>Metazoa</taxon>
        <taxon>Ecdysozoa</taxon>
        <taxon>Arthropoda</taxon>
        <taxon>Hexapoda</taxon>
        <taxon>Insecta</taxon>
        <taxon>Pterygota</taxon>
        <taxon>Neoptera</taxon>
        <taxon>Paraneoptera</taxon>
        <taxon>Psocodea</taxon>
        <taxon>Troctomorpha</taxon>
        <taxon>Phthiraptera</taxon>
        <taxon>Anoplura</taxon>
        <taxon>Pediculidae</taxon>
        <taxon>Pediculus</taxon>
    </lineage>
</organism>
<evidence type="ECO:0000313" key="8">
    <source>
        <dbReference type="EMBL" id="EEB19187.1"/>
    </source>
</evidence>
<evidence type="ECO:0000256" key="6">
    <source>
        <dbReference type="ARBA" id="ARBA00023242"/>
    </source>
</evidence>
<comment type="similarity">
    <text evidence="3">Belongs to the actin family. ARP6 subfamily.</text>
</comment>
<dbReference type="OMA" id="FFEEYEC"/>
<name>E0W0N1_PEDHC</name>
<dbReference type="Gene3D" id="2.30.36.70">
    <property type="entry name" value="Actin, Chain A, domain 2"/>
    <property type="match status" value="1"/>
</dbReference>
<dbReference type="FunFam" id="2.30.36.70:FF:000003">
    <property type="entry name" value="Actin-related protein 6"/>
    <property type="match status" value="1"/>
</dbReference>
<dbReference type="Gene3D" id="3.30.420.40">
    <property type="match status" value="2"/>
</dbReference>
<dbReference type="FunFam" id="3.90.640.10:FF:000014">
    <property type="entry name" value="Putative actin-related protein 6"/>
    <property type="match status" value="1"/>
</dbReference>
<evidence type="ECO:0000313" key="10">
    <source>
        <dbReference type="Proteomes" id="UP000009046"/>
    </source>
</evidence>
<reference evidence="9" key="3">
    <citation type="submission" date="2021-02" db="UniProtKB">
        <authorList>
            <consortium name="EnsemblMetazoa"/>
        </authorList>
    </citation>
    <scope>IDENTIFICATION</scope>
    <source>
        <strain evidence="9">USDA</strain>
    </source>
</reference>
<dbReference type="eggNOG" id="KOG0680">
    <property type="taxonomic scope" value="Eukaryota"/>
</dbReference>
<dbReference type="KEGG" id="phu:Phum_PHUM561030"/>
<dbReference type="Pfam" id="PF00022">
    <property type="entry name" value="Actin"/>
    <property type="match status" value="1"/>
</dbReference>
<evidence type="ECO:0000256" key="2">
    <source>
        <dbReference type="ARBA" id="ARBA00004245"/>
    </source>
</evidence>
<dbReference type="InParanoid" id="E0W0N1"/>
<dbReference type="InterPro" id="IPR004000">
    <property type="entry name" value="Actin"/>
</dbReference>
<dbReference type="Proteomes" id="UP000009046">
    <property type="component" value="Unassembled WGS sequence"/>
</dbReference>
<dbReference type="InterPro" id="IPR043129">
    <property type="entry name" value="ATPase_NBD"/>
</dbReference>
<dbReference type="GO" id="GO:0005856">
    <property type="term" value="C:cytoskeleton"/>
    <property type="evidence" value="ECO:0007669"/>
    <property type="project" value="UniProtKB-SubCell"/>
</dbReference>
<evidence type="ECO:0000256" key="4">
    <source>
        <dbReference type="ARBA" id="ARBA00022490"/>
    </source>
</evidence>
<dbReference type="CTD" id="8234706"/>
<dbReference type="RefSeq" id="XP_002431925.1">
    <property type="nucleotide sequence ID" value="XM_002431880.1"/>
</dbReference>
<evidence type="ECO:0000256" key="1">
    <source>
        <dbReference type="ARBA" id="ARBA00004123"/>
    </source>
</evidence>
<dbReference type="OrthoDB" id="6220758at2759"/>
<evidence type="ECO:0000313" key="9">
    <source>
        <dbReference type="EnsemblMetazoa" id="PHUM561030-PA"/>
    </source>
</evidence>
<accession>E0W0N1</accession>
<keyword evidence="6" id="KW-0539">Nucleus</keyword>
<reference evidence="8" key="2">
    <citation type="submission" date="2007-04" db="EMBL/GenBank/DDBJ databases">
        <title>The genome of the human body louse.</title>
        <authorList>
            <consortium name="The Human Body Louse Genome Consortium"/>
            <person name="Kirkness E."/>
            <person name="Walenz B."/>
            <person name="Hass B."/>
            <person name="Bruggner R."/>
            <person name="Strausberg R."/>
        </authorList>
    </citation>
    <scope>NUCLEOTIDE SEQUENCE</scope>
    <source>
        <strain evidence="8">USDA</strain>
    </source>
</reference>
<dbReference type="EMBL" id="AAZO01006813">
    <property type="status" value="NOT_ANNOTATED_CDS"/>
    <property type="molecule type" value="Genomic_DNA"/>
</dbReference>
<proteinExistence type="inferred from homology"/>
<evidence type="ECO:0000256" key="3">
    <source>
        <dbReference type="ARBA" id="ARBA00005665"/>
    </source>
</evidence>
<dbReference type="FunFam" id="3.30.420.40:FF:000058">
    <property type="entry name" value="Putative actin-related protein 5"/>
    <property type="match status" value="1"/>
</dbReference>
<dbReference type="SUPFAM" id="SSF53067">
    <property type="entry name" value="Actin-like ATPase domain"/>
    <property type="match status" value="2"/>
</dbReference>
<gene>
    <name evidence="9" type="primary">8234706</name>
    <name evidence="8" type="ORF">Phum_PHUM561030</name>
</gene>
<comment type="subcellular location">
    <subcellularLocation>
        <location evidence="2">Cytoplasm</location>
        <location evidence="2">Cytoskeleton</location>
    </subcellularLocation>
    <subcellularLocation>
        <location evidence="1">Nucleus</location>
    </subcellularLocation>
</comment>
<dbReference type="EnsemblMetazoa" id="PHUM561030-RA">
    <property type="protein sequence ID" value="PHUM561030-PA"/>
    <property type="gene ID" value="PHUM561030"/>
</dbReference>
<dbReference type="SMART" id="SM00268">
    <property type="entry name" value="ACTIN"/>
    <property type="match status" value="1"/>
</dbReference>
<protein>
    <recommendedName>
        <fullName evidence="7">Actin-related protein 6</fullName>
    </recommendedName>
</protein>
<dbReference type="AlphaFoldDB" id="E0W0N1"/>
<dbReference type="FunCoup" id="E0W0N1">
    <property type="interactions" value="536"/>
</dbReference>
<evidence type="ECO:0000256" key="5">
    <source>
        <dbReference type="ARBA" id="ARBA00023212"/>
    </source>
</evidence>
<dbReference type="GO" id="GO:0005634">
    <property type="term" value="C:nucleus"/>
    <property type="evidence" value="ECO:0007669"/>
    <property type="project" value="UniProtKB-SubCell"/>
</dbReference>
<dbReference type="CDD" id="cd10210">
    <property type="entry name" value="ASKHA_NBD_Arp6"/>
    <property type="match status" value="1"/>
</dbReference>
<dbReference type="VEuPathDB" id="VectorBase:PHUM561030"/>
<dbReference type="Gene3D" id="3.90.640.10">
    <property type="entry name" value="Actin, Chain A, domain 4"/>
    <property type="match status" value="1"/>
</dbReference>